<dbReference type="Gene3D" id="3.30.70.140">
    <property type="entry name" value="Aspartate carbamoyltransferase regulatory subunit, N-terminal domain"/>
    <property type="match status" value="1"/>
</dbReference>
<organism evidence="2">
    <name type="scientific">marine metagenome</name>
    <dbReference type="NCBI Taxonomy" id="408172"/>
    <lineage>
        <taxon>unclassified sequences</taxon>
        <taxon>metagenomes</taxon>
        <taxon>ecological metagenomes</taxon>
    </lineage>
</organism>
<dbReference type="Pfam" id="PF01948">
    <property type="entry name" value="PyrI"/>
    <property type="match status" value="1"/>
</dbReference>
<dbReference type="SUPFAM" id="SSF54893">
    <property type="entry name" value="Aspartate carbamoyltransferase, Regulatory-chain, N-terminal domain"/>
    <property type="match status" value="1"/>
</dbReference>
<protein>
    <recommendedName>
        <fullName evidence="1">Aspartate carbamoyltransferase regulatory subunit N-terminal domain-containing protein</fullName>
    </recommendedName>
</protein>
<feature type="non-terminal residue" evidence="2">
    <location>
        <position position="32"/>
    </location>
</feature>
<evidence type="ECO:0000259" key="1">
    <source>
        <dbReference type="Pfam" id="PF01948"/>
    </source>
</evidence>
<reference evidence="2" key="1">
    <citation type="submission" date="2018-05" db="EMBL/GenBank/DDBJ databases">
        <authorList>
            <person name="Lanie J.A."/>
            <person name="Ng W.-L."/>
            <person name="Kazmierczak K.M."/>
            <person name="Andrzejewski T.M."/>
            <person name="Davidsen T.M."/>
            <person name="Wayne K.J."/>
            <person name="Tettelin H."/>
            <person name="Glass J.I."/>
            <person name="Rusch D."/>
            <person name="Podicherti R."/>
            <person name="Tsui H.-C.T."/>
            <person name="Winkler M.E."/>
        </authorList>
    </citation>
    <scope>NUCLEOTIDE SEQUENCE</scope>
</reference>
<accession>A0A383EHP1</accession>
<dbReference type="InterPro" id="IPR036793">
    <property type="entry name" value="Asp_carbatrfase_reg_N_sf"/>
</dbReference>
<dbReference type="EMBL" id="UINC01225885">
    <property type="protein sequence ID" value="SVE56134.1"/>
    <property type="molecule type" value="Genomic_DNA"/>
</dbReference>
<feature type="domain" description="Aspartate carbamoyltransferase regulatory subunit N-terminal" evidence="1">
    <location>
        <begin position="6"/>
        <end position="32"/>
    </location>
</feature>
<dbReference type="InterPro" id="IPR020545">
    <property type="entry name" value="Asp_carbamoyltransf_reg_N"/>
</dbReference>
<gene>
    <name evidence="2" type="ORF">METZ01_LOCUS508988</name>
</gene>
<proteinExistence type="predicted"/>
<evidence type="ECO:0000313" key="2">
    <source>
        <dbReference type="EMBL" id="SVE56134.1"/>
    </source>
</evidence>
<sequence length="32" mass="3520">MEQADLTVRRIKDGTVIDHIDVGNGLKVLEAL</sequence>
<name>A0A383EHP1_9ZZZZ</name>
<dbReference type="AlphaFoldDB" id="A0A383EHP1"/>